<dbReference type="GO" id="GO:0004197">
    <property type="term" value="F:cysteine-type endopeptidase activity"/>
    <property type="evidence" value="ECO:0007669"/>
    <property type="project" value="InterPro"/>
</dbReference>
<keyword evidence="3" id="KW-0378">Hydrolase</keyword>
<reference evidence="5" key="1">
    <citation type="submission" date="2020-05" db="EMBL/GenBank/DDBJ databases">
        <title>Phylogenomic resolution of chytrid fungi.</title>
        <authorList>
            <person name="Stajich J.E."/>
            <person name="Amses K."/>
            <person name="Simmons R."/>
            <person name="Seto K."/>
            <person name="Myers J."/>
            <person name="Bonds A."/>
            <person name="Quandt C.A."/>
            <person name="Barry K."/>
            <person name="Liu P."/>
            <person name="Grigoriev I."/>
            <person name="Longcore J.E."/>
            <person name="James T.Y."/>
        </authorList>
    </citation>
    <scope>NUCLEOTIDE SEQUENCE</scope>
    <source>
        <strain evidence="5">PLAUS21</strain>
    </source>
</reference>
<protein>
    <submittedName>
        <fullName evidence="5">Ca(2+)-dependent cysteine protease</fullName>
    </submittedName>
</protein>
<dbReference type="EMBL" id="JADGKB010000031">
    <property type="protein sequence ID" value="KAJ3258067.1"/>
    <property type="molecule type" value="Genomic_DNA"/>
</dbReference>
<dbReference type="SUPFAM" id="SSF52129">
    <property type="entry name" value="Caspase-like"/>
    <property type="match status" value="1"/>
</dbReference>
<comment type="caution">
    <text evidence="5">The sequence shown here is derived from an EMBL/GenBank/DDBJ whole genome shotgun (WGS) entry which is preliminary data.</text>
</comment>
<gene>
    <name evidence="5" type="primary">MCA1_2</name>
    <name evidence="5" type="ORF">HK103_004060</name>
</gene>
<keyword evidence="5" id="KW-0645">Protease</keyword>
<dbReference type="PANTHER" id="PTHR48104">
    <property type="entry name" value="METACASPASE-4"/>
    <property type="match status" value="1"/>
</dbReference>
<evidence type="ECO:0000256" key="3">
    <source>
        <dbReference type="ARBA" id="ARBA00022807"/>
    </source>
</evidence>
<evidence type="ECO:0000313" key="5">
    <source>
        <dbReference type="EMBL" id="KAJ3258067.1"/>
    </source>
</evidence>
<dbReference type="GO" id="GO:0006915">
    <property type="term" value="P:apoptotic process"/>
    <property type="evidence" value="ECO:0007669"/>
    <property type="project" value="UniProtKB-KW"/>
</dbReference>
<dbReference type="AlphaFoldDB" id="A0AAD5UKZ9"/>
<dbReference type="Pfam" id="PF00656">
    <property type="entry name" value="Peptidase_C14"/>
    <property type="match status" value="1"/>
</dbReference>
<evidence type="ECO:0000259" key="4">
    <source>
        <dbReference type="Pfam" id="PF00656"/>
    </source>
</evidence>
<dbReference type="InterPro" id="IPR029030">
    <property type="entry name" value="Caspase-like_dom_sf"/>
</dbReference>
<evidence type="ECO:0000256" key="2">
    <source>
        <dbReference type="ARBA" id="ARBA00022703"/>
    </source>
</evidence>
<evidence type="ECO:0000313" key="6">
    <source>
        <dbReference type="Proteomes" id="UP001210925"/>
    </source>
</evidence>
<keyword evidence="3" id="KW-0788">Thiol protease</keyword>
<keyword evidence="6" id="KW-1185">Reference proteome</keyword>
<dbReference type="Proteomes" id="UP001210925">
    <property type="component" value="Unassembled WGS sequence"/>
</dbReference>
<evidence type="ECO:0000256" key="1">
    <source>
        <dbReference type="ARBA" id="ARBA00009005"/>
    </source>
</evidence>
<dbReference type="InterPro" id="IPR050452">
    <property type="entry name" value="Metacaspase"/>
</dbReference>
<keyword evidence="2" id="KW-0053">Apoptosis</keyword>
<proteinExistence type="inferred from homology"/>
<sequence>MKEDDINPNFYFHSLSRLIRKHTKVREEKPKKRALLIGINYVGQAHTLSGCYNDVEEMKKYLEKVGFDEFMVMTDEQTGDLYPTKVNICKAFRWLVADAHPHDTFFLHFSGHGGSIKDEDGDESDGYDETLFPVDYLQEGVLVDDDIHMMVVKTLPPGSKLTSVFDCCHSGSLLDLPYTYNSNGKLVTNVDQDKLHIFSSSGKEIFRAFKRGDSSSALLEFKNAMNSLKGMTKEQREAAHKKTIQTRTTLAQVIMFSGCKDYQLAADTEINGKVRGAMSHNLLGLLNEKDDWVLIDLLKELQKNMQFKFAQSPQLSTGYEMDITVEKFSFFDV</sequence>
<dbReference type="GO" id="GO:0005737">
    <property type="term" value="C:cytoplasm"/>
    <property type="evidence" value="ECO:0007669"/>
    <property type="project" value="TreeGrafter"/>
</dbReference>
<dbReference type="GO" id="GO:0006508">
    <property type="term" value="P:proteolysis"/>
    <property type="evidence" value="ECO:0007669"/>
    <property type="project" value="UniProtKB-KW"/>
</dbReference>
<organism evidence="5 6">
    <name type="scientific">Boothiomyces macroporosus</name>
    <dbReference type="NCBI Taxonomy" id="261099"/>
    <lineage>
        <taxon>Eukaryota</taxon>
        <taxon>Fungi</taxon>
        <taxon>Fungi incertae sedis</taxon>
        <taxon>Chytridiomycota</taxon>
        <taxon>Chytridiomycota incertae sedis</taxon>
        <taxon>Chytridiomycetes</taxon>
        <taxon>Rhizophydiales</taxon>
        <taxon>Terramycetaceae</taxon>
        <taxon>Boothiomyces</taxon>
    </lineage>
</organism>
<dbReference type="PANTHER" id="PTHR48104:SF30">
    <property type="entry name" value="METACASPASE-1"/>
    <property type="match status" value="1"/>
</dbReference>
<dbReference type="Gene3D" id="3.40.50.12660">
    <property type="match status" value="2"/>
</dbReference>
<name>A0AAD5UKZ9_9FUNG</name>
<feature type="domain" description="Peptidase C14 caspase" evidence="4">
    <location>
        <begin position="31"/>
        <end position="317"/>
    </location>
</feature>
<accession>A0AAD5UKZ9</accession>
<dbReference type="InterPro" id="IPR011600">
    <property type="entry name" value="Pept_C14_caspase"/>
</dbReference>
<comment type="similarity">
    <text evidence="1">Belongs to the peptidase C14B family.</text>
</comment>